<dbReference type="Gene3D" id="2.60.40.420">
    <property type="entry name" value="Cupredoxins - blue copper proteins"/>
    <property type="match status" value="1"/>
</dbReference>
<dbReference type="GO" id="GO:0009055">
    <property type="term" value="F:electron transfer activity"/>
    <property type="evidence" value="ECO:0007669"/>
    <property type="project" value="InterPro"/>
</dbReference>
<feature type="binding site" evidence="5">
    <location>
        <position position="118"/>
    </location>
    <ligand>
        <name>Cu cation</name>
        <dbReference type="ChEBI" id="CHEBI:23378"/>
    </ligand>
</feature>
<feature type="binding site" evidence="5">
    <location>
        <position position="83"/>
    </location>
    <ligand>
        <name>Cu cation</name>
        <dbReference type="ChEBI" id="CHEBI:23378"/>
    </ligand>
</feature>
<keyword evidence="6" id="KW-0732">Signal</keyword>
<feature type="signal peptide" evidence="6">
    <location>
        <begin position="1"/>
        <end position="35"/>
    </location>
</feature>
<feature type="binding site" evidence="5">
    <location>
        <position position="121"/>
    </location>
    <ligand>
        <name>Cu cation</name>
        <dbReference type="ChEBI" id="CHEBI:23378"/>
    </ligand>
</feature>
<dbReference type="PANTHER" id="PTHR36507">
    <property type="entry name" value="BLL1555 PROTEIN"/>
    <property type="match status" value="1"/>
</dbReference>
<reference evidence="8 9" key="1">
    <citation type="submission" date="2018-03" db="EMBL/GenBank/DDBJ databases">
        <title>Whole genome analyses suggest that Burkholderia sensu lato contains two further novel genera in the rhizoxinica-symbiotica group Mycetohabitans gen. nov., and Trinickia gen. nov.: implications for the evolution of diazotrophy and nodulation in the Burkholderiaceae.</title>
        <authorList>
            <person name="Estrada De Los Santos P."/>
            <person name="Palmer M."/>
            <person name="Chavez-Ramirez B."/>
            <person name="Steenkamp E.T."/>
            <person name="Hirsch A.M."/>
            <person name="Manyaka P."/>
            <person name="Maluk M."/>
            <person name="Lafos M."/>
            <person name="Crook M."/>
            <person name="Gross E."/>
            <person name="Simon M.F."/>
            <person name="Bueno Dos Reis Junior F."/>
            <person name="Poole P.S."/>
            <person name="Venter S.N."/>
            <person name="James E.K."/>
        </authorList>
    </citation>
    <scope>NUCLEOTIDE SEQUENCE [LARGE SCALE GENOMIC DNA]</scope>
    <source>
        <strain evidence="8 9">JPY-366</strain>
    </source>
</reference>
<proteinExistence type="predicted"/>
<feature type="domain" description="EfeO-type cupredoxin-like" evidence="7">
    <location>
        <begin position="46"/>
        <end position="130"/>
    </location>
</feature>
<dbReference type="CDD" id="cd13921">
    <property type="entry name" value="Amicyanin"/>
    <property type="match status" value="1"/>
</dbReference>
<dbReference type="InterPro" id="IPR008972">
    <property type="entry name" value="Cupredoxin"/>
</dbReference>
<dbReference type="InterPro" id="IPR052721">
    <property type="entry name" value="ET_Amicyanin"/>
</dbReference>
<evidence type="ECO:0000256" key="3">
    <source>
        <dbReference type="ARBA" id="ARBA00022764"/>
    </source>
</evidence>
<dbReference type="GO" id="GO:0005507">
    <property type="term" value="F:copper ion binding"/>
    <property type="evidence" value="ECO:0007669"/>
    <property type="project" value="InterPro"/>
</dbReference>
<dbReference type="EMBL" id="PYUC01000004">
    <property type="protein sequence ID" value="PTB21120.1"/>
    <property type="molecule type" value="Genomic_DNA"/>
</dbReference>
<keyword evidence="3" id="KW-0574">Periplasm</keyword>
<comment type="caution">
    <text evidence="8">The sequence shown here is derived from an EMBL/GenBank/DDBJ whole genome shotgun (WGS) entry which is preliminary data.</text>
</comment>
<accession>A0A2T3XX80</accession>
<evidence type="ECO:0000256" key="2">
    <source>
        <dbReference type="ARBA" id="ARBA00022448"/>
    </source>
</evidence>
<dbReference type="RefSeq" id="WP_107150533.1">
    <property type="nucleotide sequence ID" value="NZ_PYUC01000004.1"/>
</dbReference>
<dbReference type="PROSITE" id="PS51318">
    <property type="entry name" value="TAT"/>
    <property type="match status" value="1"/>
</dbReference>
<protein>
    <recommendedName>
        <fullName evidence="7">EfeO-type cupredoxin-like domain-containing protein</fullName>
    </recommendedName>
</protein>
<dbReference type="InterPro" id="IPR028096">
    <property type="entry name" value="EfeO_Cupredoxin"/>
</dbReference>
<keyword evidence="2" id="KW-0813">Transport</keyword>
<evidence type="ECO:0000313" key="8">
    <source>
        <dbReference type="EMBL" id="PTB21120.1"/>
    </source>
</evidence>
<dbReference type="InterPro" id="IPR006311">
    <property type="entry name" value="TAT_signal"/>
</dbReference>
<sequence>MTHTNLQLARRRVVSVCLAAGALVPFLFLTPAARAGDTAAPAPSGGTATTYNVEIRNFAFEPKEITVPAGARIVWVNRDEEPHLVVSVGGAFKPSQALDTNDSFATVLAKPGTYQYYCGIHPMMVGRIVVR</sequence>
<comment type="cofactor">
    <cofactor evidence="5">
        <name>Cu cation</name>
        <dbReference type="ChEBI" id="CHEBI:23378"/>
    </cofactor>
    <text evidence="5">Binds 1 copper ion per subunit.</text>
</comment>
<evidence type="ECO:0000259" key="7">
    <source>
        <dbReference type="Pfam" id="PF13473"/>
    </source>
</evidence>
<name>A0A2T3XX80_9BURK</name>
<dbReference type="Pfam" id="PF13473">
    <property type="entry name" value="Cupredoxin_1"/>
    <property type="match status" value="1"/>
</dbReference>
<evidence type="ECO:0000256" key="4">
    <source>
        <dbReference type="ARBA" id="ARBA00022982"/>
    </source>
</evidence>
<dbReference type="PANTHER" id="PTHR36507:SF1">
    <property type="entry name" value="BLL1555 PROTEIN"/>
    <property type="match status" value="1"/>
</dbReference>
<organism evidence="8 9">
    <name type="scientific">Trinickia symbiotica</name>
    <dbReference type="NCBI Taxonomy" id="863227"/>
    <lineage>
        <taxon>Bacteria</taxon>
        <taxon>Pseudomonadati</taxon>
        <taxon>Pseudomonadota</taxon>
        <taxon>Betaproteobacteria</taxon>
        <taxon>Burkholderiales</taxon>
        <taxon>Burkholderiaceae</taxon>
        <taxon>Trinickia</taxon>
    </lineage>
</organism>
<evidence type="ECO:0000256" key="5">
    <source>
        <dbReference type="PIRSR" id="PIRSR602386-1"/>
    </source>
</evidence>
<evidence type="ECO:0000313" key="9">
    <source>
        <dbReference type="Proteomes" id="UP000240638"/>
    </source>
</evidence>
<keyword evidence="4" id="KW-0249">Electron transport</keyword>
<evidence type="ECO:0000256" key="6">
    <source>
        <dbReference type="SAM" id="SignalP"/>
    </source>
</evidence>
<keyword evidence="5" id="KW-0479">Metal-binding</keyword>
<gene>
    <name evidence="8" type="ORF">C9I57_10465</name>
</gene>
<comment type="subcellular location">
    <subcellularLocation>
        <location evidence="1">Periplasm</location>
    </subcellularLocation>
</comment>
<dbReference type="InterPro" id="IPR002386">
    <property type="entry name" value="Amicyanin/Pseudoazurin"/>
</dbReference>
<evidence type="ECO:0000256" key="1">
    <source>
        <dbReference type="ARBA" id="ARBA00004418"/>
    </source>
</evidence>
<dbReference type="SUPFAM" id="SSF49503">
    <property type="entry name" value="Cupredoxins"/>
    <property type="match status" value="1"/>
</dbReference>
<feature type="chain" id="PRO_5015644220" description="EfeO-type cupredoxin-like domain-containing protein" evidence="6">
    <location>
        <begin position="36"/>
        <end position="131"/>
    </location>
</feature>
<keyword evidence="5" id="KW-0186">Copper</keyword>
<dbReference type="Proteomes" id="UP000240638">
    <property type="component" value="Unassembled WGS sequence"/>
</dbReference>
<dbReference type="PRINTS" id="PR00155">
    <property type="entry name" value="AMICYANIN"/>
</dbReference>
<dbReference type="GO" id="GO:0042597">
    <property type="term" value="C:periplasmic space"/>
    <property type="evidence" value="ECO:0007669"/>
    <property type="project" value="UniProtKB-SubCell"/>
</dbReference>
<dbReference type="AlphaFoldDB" id="A0A2T3XX80"/>
<dbReference type="InterPro" id="IPR035668">
    <property type="entry name" value="Amicyanin"/>
</dbReference>